<feature type="signal peptide" evidence="1">
    <location>
        <begin position="1"/>
        <end position="24"/>
    </location>
</feature>
<dbReference type="EMBL" id="CAICTM010000433">
    <property type="protein sequence ID" value="CAB9510378.1"/>
    <property type="molecule type" value="Genomic_DNA"/>
</dbReference>
<evidence type="ECO:0000313" key="3">
    <source>
        <dbReference type="Proteomes" id="UP001153069"/>
    </source>
</evidence>
<dbReference type="Proteomes" id="UP001153069">
    <property type="component" value="Unassembled WGS sequence"/>
</dbReference>
<keyword evidence="3" id="KW-1185">Reference proteome</keyword>
<proteinExistence type="predicted"/>
<comment type="caution">
    <text evidence="2">The sequence shown here is derived from an EMBL/GenBank/DDBJ whole genome shotgun (WGS) entry which is preliminary data.</text>
</comment>
<accession>A0A9N8DWQ0</accession>
<organism evidence="2 3">
    <name type="scientific">Seminavis robusta</name>
    <dbReference type="NCBI Taxonomy" id="568900"/>
    <lineage>
        <taxon>Eukaryota</taxon>
        <taxon>Sar</taxon>
        <taxon>Stramenopiles</taxon>
        <taxon>Ochrophyta</taxon>
        <taxon>Bacillariophyta</taxon>
        <taxon>Bacillariophyceae</taxon>
        <taxon>Bacillariophycidae</taxon>
        <taxon>Naviculales</taxon>
        <taxon>Naviculaceae</taxon>
        <taxon>Seminavis</taxon>
    </lineage>
</organism>
<keyword evidence="1" id="KW-0732">Signal</keyword>
<sequence>MTALKLVLEICVVFGFLWLKSVSCQMTDAVCESSACEECLVSDADCVWSQKKRHCMTSCDGFPDVDCYFPRMFGSSNTDREEICLVAEELHDDNNICFRQKDRTNCLRDTGCVWLGSVVEDGENEFFCVLHLESTNMTQQELDNSFYFEQQVLSSANKAWGQAAMVALASFLTVALIEIRSQ</sequence>
<protein>
    <submittedName>
        <fullName evidence="2">Uncharacterized protein</fullName>
    </submittedName>
</protein>
<feature type="chain" id="PRO_5040479318" evidence="1">
    <location>
        <begin position="25"/>
        <end position="182"/>
    </location>
</feature>
<dbReference type="AlphaFoldDB" id="A0A9N8DWQ0"/>
<reference evidence="2" key="1">
    <citation type="submission" date="2020-06" db="EMBL/GenBank/DDBJ databases">
        <authorList>
            <consortium name="Plant Systems Biology data submission"/>
        </authorList>
    </citation>
    <scope>NUCLEOTIDE SEQUENCE</scope>
    <source>
        <strain evidence="2">D6</strain>
    </source>
</reference>
<gene>
    <name evidence="2" type="ORF">SEMRO_434_G142020.1</name>
</gene>
<name>A0A9N8DWQ0_9STRA</name>
<evidence type="ECO:0000313" key="2">
    <source>
        <dbReference type="EMBL" id="CAB9510378.1"/>
    </source>
</evidence>
<evidence type="ECO:0000256" key="1">
    <source>
        <dbReference type="SAM" id="SignalP"/>
    </source>
</evidence>